<keyword evidence="1" id="KW-0472">Membrane</keyword>
<keyword evidence="1" id="KW-1133">Transmembrane helix</keyword>
<evidence type="ECO:0000256" key="1">
    <source>
        <dbReference type="SAM" id="Phobius"/>
    </source>
</evidence>
<evidence type="ECO:0008006" key="4">
    <source>
        <dbReference type="Google" id="ProtNLM"/>
    </source>
</evidence>
<dbReference type="EMBL" id="CAJNOL010000731">
    <property type="protein sequence ID" value="CAF1180965.1"/>
    <property type="molecule type" value="Genomic_DNA"/>
</dbReference>
<comment type="caution">
    <text evidence="2">The sequence shown here is derived from an EMBL/GenBank/DDBJ whole genome shotgun (WGS) entry which is preliminary data.</text>
</comment>
<evidence type="ECO:0000313" key="3">
    <source>
        <dbReference type="Proteomes" id="UP000663870"/>
    </source>
</evidence>
<dbReference type="Proteomes" id="UP000663870">
    <property type="component" value="Unassembled WGS sequence"/>
</dbReference>
<proteinExistence type="predicted"/>
<gene>
    <name evidence="2" type="ORF">JXQ802_LOCUS23343</name>
</gene>
<feature type="transmembrane region" description="Helical" evidence="1">
    <location>
        <begin position="122"/>
        <end position="142"/>
    </location>
</feature>
<feature type="transmembrane region" description="Helical" evidence="1">
    <location>
        <begin position="441"/>
        <end position="463"/>
    </location>
</feature>
<feature type="transmembrane region" description="Helical" evidence="1">
    <location>
        <begin position="654"/>
        <end position="677"/>
    </location>
</feature>
<accession>A0A814UX68</accession>
<name>A0A814UX68_9BILA</name>
<dbReference type="AlphaFoldDB" id="A0A814UX68"/>
<reference evidence="2" key="1">
    <citation type="submission" date="2021-02" db="EMBL/GenBank/DDBJ databases">
        <authorList>
            <person name="Nowell W R."/>
        </authorList>
    </citation>
    <scope>NUCLEOTIDE SEQUENCE</scope>
</reference>
<organism evidence="2 3">
    <name type="scientific">Rotaria sordida</name>
    <dbReference type="NCBI Taxonomy" id="392033"/>
    <lineage>
        <taxon>Eukaryota</taxon>
        <taxon>Metazoa</taxon>
        <taxon>Spiralia</taxon>
        <taxon>Gnathifera</taxon>
        <taxon>Rotifera</taxon>
        <taxon>Eurotatoria</taxon>
        <taxon>Bdelloidea</taxon>
        <taxon>Philodinida</taxon>
        <taxon>Philodinidae</taxon>
        <taxon>Rotaria</taxon>
    </lineage>
</organism>
<protein>
    <recommendedName>
        <fullName evidence="4">Transmembrane protein</fullName>
    </recommendedName>
</protein>
<evidence type="ECO:0000313" key="2">
    <source>
        <dbReference type="EMBL" id="CAF1180965.1"/>
    </source>
</evidence>
<feature type="transmembrane region" description="Helical" evidence="1">
    <location>
        <begin position="324"/>
        <end position="353"/>
    </location>
</feature>
<feature type="transmembrane region" description="Helical" evidence="1">
    <location>
        <begin position="86"/>
        <end position="110"/>
    </location>
</feature>
<sequence>MPLNLSCLNSYSFTPSIPLLSNVFNNFNHSTYKSNENSLIQKLSSSIINSKFSLHDIELLFNIFSKKNQHSLNIFILLKTKLISSIFIYTIIILILFLLFSIIFYIISYIKFKKFKINYKNIFLIILIILNHVLFIYKIVIINNVHKTKDSLNKSLYEINREIYPKSFIKHLHHLIKQLTQFDEYSIKSNSIVVLGLKSIMIEAFNRLLKENYFIEDLFHYFNNIDNNYYQLRDSIMNETILTILFDQFTISYKNMTNDLINFNKKLCYYFDNYKSDFNKQILKNLNIFHEKIQFFIQFIEKQIINKINANFLDQKQEDKIHRYIALIAYLITFIIVCITIIPLIFISIKIFLQWKNEQNIQRNVDKVDSSLIQNDNRQHYPMNVMSKNTVSNQNQSDEIENNMRSINNKYSNSLSDIDQIENNKFEDHDSSRLFLFSIRIVFIFILILVIFLLLITGFLYGLDLLLHGSCRLVHYNQPFLISFTINNFLNQMNNFDINITILNIINDCNNNIHFSKILFKNASIQLNDQLSSTIKDFNQEIFQQFLNVNNKINITSDLDLLINLANLNSLNNIANYLKYIKNDFEQIDQIFKQILTPNSALLGNFTKEIFHEFEKFVIEVTQSTIDPCPLPIDIILKMDQLICHHTAKIINGVWLEIFLFMFFIVFGLYIFGIYVYKQFD</sequence>
<keyword evidence="3" id="KW-1185">Reference proteome</keyword>
<keyword evidence="1" id="KW-0812">Transmembrane</keyword>